<dbReference type="SMART" id="SM00448">
    <property type="entry name" value="REC"/>
    <property type="match status" value="1"/>
</dbReference>
<keyword evidence="2" id="KW-0902">Two-component regulatory system</keyword>
<comment type="caution">
    <text evidence="7">The sequence shown here is derived from an EMBL/GenBank/DDBJ whole genome shotgun (WGS) entry which is preliminary data.</text>
</comment>
<keyword evidence="3" id="KW-0805">Transcription regulation</keyword>
<dbReference type="Gene3D" id="3.40.50.2300">
    <property type="match status" value="1"/>
</dbReference>
<evidence type="ECO:0000259" key="6">
    <source>
        <dbReference type="PROSITE" id="PS50110"/>
    </source>
</evidence>
<dbReference type="InterPro" id="IPR050595">
    <property type="entry name" value="Bact_response_regulator"/>
</dbReference>
<dbReference type="AlphaFoldDB" id="A0A7C3WSK8"/>
<dbReference type="EMBL" id="DTHB01000053">
    <property type="protein sequence ID" value="HGB15455.1"/>
    <property type="molecule type" value="Genomic_DNA"/>
</dbReference>
<dbReference type="InterPro" id="IPR001789">
    <property type="entry name" value="Sig_transdc_resp-reg_receiver"/>
</dbReference>
<evidence type="ECO:0000256" key="4">
    <source>
        <dbReference type="ARBA" id="ARBA00023163"/>
    </source>
</evidence>
<reference evidence="7" key="1">
    <citation type="journal article" date="2020" name="mSystems">
        <title>Genome- and Community-Level Interaction Insights into Carbon Utilization and Element Cycling Functions of Hydrothermarchaeota in Hydrothermal Sediment.</title>
        <authorList>
            <person name="Zhou Z."/>
            <person name="Liu Y."/>
            <person name="Xu W."/>
            <person name="Pan J."/>
            <person name="Luo Z.H."/>
            <person name="Li M."/>
        </authorList>
    </citation>
    <scope>NUCLEOTIDE SEQUENCE [LARGE SCALE GENOMIC DNA]</scope>
    <source>
        <strain evidence="7">SpSt-776</strain>
    </source>
</reference>
<dbReference type="SUPFAM" id="SSF52172">
    <property type="entry name" value="CheY-like"/>
    <property type="match status" value="1"/>
</dbReference>
<dbReference type="GO" id="GO:0000160">
    <property type="term" value="P:phosphorelay signal transduction system"/>
    <property type="evidence" value="ECO:0007669"/>
    <property type="project" value="UniProtKB-KW"/>
</dbReference>
<dbReference type="PROSITE" id="PS50110">
    <property type="entry name" value="RESPONSE_REGULATORY"/>
    <property type="match status" value="1"/>
</dbReference>
<keyword evidence="4" id="KW-0804">Transcription</keyword>
<dbReference type="Pfam" id="PF00072">
    <property type="entry name" value="Response_reg"/>
    <property type="match status" value="1"/>
</dbReference>
<proteinExistence type="predicted"/>
<sequence>MSKPRVLVVDDEERFRTTLGKMLTAQGLEVEIAGSGEEALEKLKALPCDVVLLDIRMPGMGGIAALSAIKARDPLIEVIALSGHASLDAAMELMQRGAYDYLLKPCALEDVLAKIESAWEKKQEREKIKGKTP</sequence>
<feature type="modified residue" description="4-aspartylphosphate" evidence="5">
    <location>
        <position position="54"/>
    </location>
</feature>
<feature type="domain" description="Response regulatory" evidence="6">
    <location>
        <begin position="5"/>
        <end position="119"/>
    </location>
</feature>
<evidence type="ECO:0000256" key="5">
    <source>
        <dbReference type="PROSITE-ProRule" id="PRU00169"/>
    </source>
</evidence>
<name>A0A7C3WSK8_9BACT</name>
<organism evidence="7">
    <name type="scientific">Desulfobacca acetoxidans</name>
    <dbReference type="NCBI Taxonomy" id="60893"/>
    <lineage>
        <taxon>Bacteria</taxon>
        <taxon>Pseudomonadati</taxon>
        <taxon>Thermodesulfobacteriota</taxon>
        <taxon>Desulfobaccia</taxon>
        <taxon>Desulfobaccales</taxon>
        <taxon>Desulfobaccaceae</taxon>
        <taxon>Desulfobacca</taxon>
    </lineage>
</organism>
<gene>
    <name evidence="7" type="ORF">ENV62_09515</name>
</gene>
<evidence type="ECO:0000256" key="1">
    <source>
        <dbReference type="ARBA" id="ARBA00022553"/>
    </source>
</evidence>
<dbReference type="InterPro" id="IPR011006">
    <property type="entry name" value="CheY-like_superfamily"/>
</dbReference>
<evidence type="ECO:0000313" key="7">
    <source>
        <dbReference type="EMBL" id="HGB15455.1"/>
    </source>
</evidence>
<dbReference type="FunFam" id="3.40.50.2300:FF:000018">
    <property type="entry name" value="DNA-binding transcriptional regulator NtrC"/>
    <property type="match status" value="1"/>
</dbReference>
<dbReference type="PANTHER" id="PTHR44591">
    <property type="entry name" value="STRESS RESPONSE REGULATOR PROTEIN 1"/>
    <property type="match status" value="1"/>
</dbReference>
<accession>A0A7C3WSK8</accession>
<evidence type="ECO:0000256" key="2">
    <source>
        <dbReference type="ARBA" id="ARBA00023012"/>
    </source>
</evidence>
<keyword evidence="1 5" id="KW-0597">Phosphoprotein</keyword>
<protein>
    <submittedName>
        <fullName evidence="7">Response regulator</fullName>
    </submittedName>
</protein>
<dbReference type="PANTHER" id="PTHR44591:SF14">
    <property type="entry name" value="PROTEIN PILG"/>
    <property type="match status" value="1"/>
</dbReference>
<evidence type="ECO:0000256" key="3">
    <source>
        <dbReference type="ARBA" id="ARBA00023015"/>
    </source>
</evidence>